<comment type="similarity">
    <text evidence="6">Belongs to the peptidase M48 family.</text>
</comment>
<name>A0A3N2BC48_9MICO</name>
<dbReference type="InterPro" id="IPR052173">
    <property type="entry name" value="Beta-lactam_resp_regulator"/>
</dbReference>
<dbReference type="CDD" id="cd07326">
    <property type="entry name" value="M56_BlaR1_MecR1_like"/>
    <property type="match status" value="1"/>
</dbReference>
<dbReference type="RefSeq" id="WP_123303348.1">
    <property type="nucleotide sequence ID" value="NZ_RKHK01000001.1"/>
</dbReference>
<evidence type="ECO:0000256" key="3">
    <source>
        <dbReference type="ARBA" id="ARBA00022801"/>
    </source>
</evidence>
<feature type="transmembrane region" description="Helical" evidence="7">
    <location>
        <begin position="33"/>
        <end position="55"/>
    </location>
</feature>
<proteinExistence type="inferred from homology"/>
<feature type="transmembrane region" description="Helical" evidence="7">
    <location>
        <begin position="75"/>
        <end position="102"/>
    </location>
</feature>
<evidence type="ECO:0000256" key="6">
    <source>
        <dbReference type="RuleBase" id="RU003983"/>
    </source>
</evidence>
<evidence type="ECO:0000256" key="1">
    <source>
        <dbReference type="ARBA" id="ARBA00022670"/>
    </source>
</evidence>
<dbReference type="GO" id="GO:0004222">
    <property type="term" value="F:metalloendopeptidase activity"/>
    <property type="evidence" value="ECO:0007669"/>
    <property type="project" value="InterPro"/>
</dbReference>
<keyword evidence="10" id="KW-1185">Reference proteome</keyword>
<comment type="caution">
    <text evidence="9">The sequence shown here is derived from an EMBL/GenBank/DDBJ whole genome shotgun (WGS) entry which is preliminary data.</text>
</comment>
<keyword evidence="2" id="KW-0479">Metal-binding</keyword>
<dbReference type="GO" id="GO:0006508">
    <property type="term" value="P:proteolysis"/>
    <property type="evidence" value="ECO:0007669"/>
    <property type="project" value="UniProtKB-KW"/>
</dbReference>
<dbReference type="PANTHER" id="PTHR34978:SF3">
    <property type="entry name" value="SLR0241 PROTEIN"/>
    <property type="match status" value="1"/>
</dbReference>
<feature type="transmembrane region" description="Helical" evidence="7">
    <location>
        <begin position="264"/>
        <end position="286"/>
    </location>
</feature>
<accession>A0A3N2BC48</accession>
<dbReference type="AlphaFoldDB" id="A0A3N2BC48"/>
<keyword evidence="7" id="KW-0812">Transmembrane</keyword>
<evidence type="ECO:0000313" key="9">
    <source>
        <dbReference type="EMBL" id="ROR72836.1"/>
    </source>
</evidence>
<evidence type="ECO:0000313" key="10">
    <source>
        <dbReference type="Proteomes" id="UP000280668"/>
    </source>
</evidence>
<feature type="transmembrane region" description="Helical" evidence="7">
    <location>
        <begin position="6"/>
        <end position="21"/>
    </location>
</feature>
<keyword evidence="4 6" id="KW-0862">Zinc</keyword>
<keyword evidence="3 6" id="KW-0378">Hydrolase</keyword>
<keyword evidence="5 6" id="KW-0482">Metalloprotease</keyword>
<protein>
    <submittedName>
        <fullName evidence="9">Peptidase M48-like protein</fullName>
    </submittedName>
</protein>
<dbReference type="PANTHER" id="PTHR34978">
    <property type="entry name" value="POSSIBLE SENSOR-TRANSDUCER PROTEIN BLAR"/>
    <property type="match status" value="1"/>
</dbReference>
<keyword evidence="1 6" id="KW-0645">Protease</keyword>
<evidence type="ECO:0000256" key="7">
    <source>
        <dbReference type="SAM" id="Phobius"/>
    </source>
</evidence>
<dbReference type="Proteomes" id="UP000280668">
    <property type="component" value="Unassembled WGS sequence"/>
</dbReference>
<evidence type="ECO:0000256" key="4">
    <source>
        <dbReference type="ARBA" id="ARBA00022833"/>
    </source>
</evidence>
<evidence type="ECO:0000256" key="5">
    <source>
        <dbReference type="ARBA" id="ARBA00023049"/>
    </source>
</evidence>
<comment type="cofactor">
    <cofactor evidence="6">
        <name>Zn(2+)</name>
        <dbReference type="ChEBI" id="CHEBI:29105"/>
    </cofactor>
    <text evidence="6">Binds 1 zinc ion per subunit.</text>
</comment>
<dbReference type="Gene3D" id="3.30.2010.10">
    <property type="entry name" value="Metalloproteases ('zincins'), catalytic domain"/>
    <property type="match status" value="1"/>
</dbReference>
<evidence type="ECO:0000256" key="2">
    <source>
        <dbReference type="ARBA" id="ARBA00022723"/>
    </source>
</evidence>
<keyword evidence="7" id="KW-1133">Transmembrane helix</keyword>
<evidence type="ECO:0000259" key="8">
    <source>
        <dbReference type="Pfam" id="PF01435"/>
    </source>
</evidence>
<dbReference type="OrthoDB" id="9785340at2"/>
<sequence length="296" mass="31454">MTALVLTALALLLSLFAPVLLRRARWLRRSPAAAIVLWQAVALAAVLAALGALLAAPEEILRTLHGGEITFGPALIAGAAAAFLLAGAVIVRLAVVTIRLAVHTRRRRKRHVGMLDLLQGAEEGDRHQLHVLAARLPLAYCVPGSPGRIVLTDAALDLLDEHETEAVIAHERAHLAMRHDLVTEAFTALHAAFPRWVRSRLALEEVGRLLEMLADDATVRSQGAAPVRSALEKLAATSEDGENIRVRLARLHSPSTAAPRAAAAAAYVLAVAVLAVPTLAVVTPWLRSAMNALVLG</sequence>
<dbReference type="GO" id="GO:0046872">
    <property type="term" value="F:metal ion binding"/>
    <property type="evidence" value="ECO:0007669"/>
    <property type="project" value="UniProtKB-KW"/>
</dbReference>
<reference evidence="9 10" key="1">
    <citation type="submission" date="2018-11" db="EMBL/GenBank/DDBJ databases">
        <title>Sequencing the genomes of 1000 actinobacteria strains.</title>
        <authorList>
            <person name="Klenk H.-P."/>
        </authorList>
    </citation>
    <scope>NUCLEOTIDE SEQUENCE [LARGE SCALE GENOMIC DNA]</scope>
    <source>
        <strain evidence="9 10">DSM 11294</strain>
    </source>
</reference>
<dbReference type="Pfam" id="PF01435">
    <property type="entry name" value="Peptidase_M48"/>
    <property type="match status" value="1"/>
</dbReference>
<organism evidence="9 10">
    <name type="scientific">Bogoriella caseilytica</name>
    <dbReference type="NCBI Taxonomy" id="56055"/>
    <lineage>
        <taxon>Bacteria</taxon>
        <taxon>Bacillati</taxon>
        <taxon>Actinomycetota</taxon>
        <taxon>Actinomycetes</taxon>
        <taxon>Micrococcales</taxon>
        <taxon>Bogoriellaceae</taxon>
        <taxon>Bogoriella</taxon>
    </lineage>
</organism>
<dbReference type="InterPro" id="IPR001915">
    <property type="entry name" value="Peptidase_M48"/>
</dbReference>
<dbReference type="EMBL" id="RKHK01000001">
    <property type="protein sequence ID" value="ROR72836.1"/>
    <property type="molecule type" value="Genomic_DNA"/>
</dbReference>
<feature type="domain" description="Peptidase M48" evidence="8">
    <location>
        <begin position="125"/>
        <end position="188"/>
    </location>
</feature>
<gene>
    <name evidence="9" type="ORF">EDD31_1196</name>
</gene>
<keyword evidence="7" id="KW-0472">Membrane</keyword>